<proteinExistence type="predicted"/>
<reference evidence="1" key="1">
    <citation type="submission" date="2020-03" db="EMBL/GenBank/DDBJ databases">
        <title>The deep terrestrial virosphere.</title>
        <authorList>
            <person name="Holmfeldt K."/>
            <person name="Nilsson E."/>
            <person name="Simone D."/>
            <person name="Lopez-Fernandez M."/>
            <person name="Wu X."/>
            <person name="de Brujin I."/>
            <person name="Lundin D."/>
            <person name="Andersson A."/>
            <person name="Bertilsson S."/>
            <person name="Dopson M."/>
        </authorList>
    </citation>
    <scope>NUCLEOTIDE SEQUENCE</scope>
    <source>
        <strain evidence="1">MM171B04954</strain>
    </source>
</reference>
<accession>A0A6M3X892</accession>
<evidence type="ECO:0000313" key="1">
    <source>
        <dbReference type="EMBL" id="QJH93363.1"/>
    </source>
</evidence>
<dbReference type="AlphaFoldDB" id="A0A6M3X892"/>
<gene>
    <name evidence="1" type="ORF">MM171B04954_0007</name>
</gene>
<dbReference type="EMBL" id="MT143970">
    <property type="protein sequence ID" value="QJH93363.1"/>
    <property type="molecule type" value="Genomic_DNA"/>
</dbReference>
<protein>
    <submittedName>
        <fullName evidence="1">Uncharacterized protein</fullName>
    </submittedName>
</protein>
<name>A0A6M3X892_9ZZZZ</name>
<organism evidence="1">
    <name type="scientific">viral metagenome</name>
    <dbReference type="NCBI Taxonomy" id="1070528"/>
    <lineage>
        <taxon>unclassified sequences</taxon>
        <taxon>metagenomes</taxon>
        <taxon>organismal metagenomes</taxon>
    </lineage>
</organism>
<sequence>MTKIQKLYRCPECGSVLTDEEYESQTGYGRLGYCMCKYTAYDENGDIWYPRELVDYEIFVREET</sequence>